<name>A0A4R1KQB7_9FLAO</name>
<sequence>MKFRFLVFLLLSQFSFSQNQLNKTLVGDWQYVGTYDLSNNKIDDKLYNNRKITSRIISYKSDSTYISETKYVRKKSKKYYGRWEFSKDSLKLLQATNLKKSKYRNYPFKKMVIKGEKFTRFFEYHIITLTKYRLVLFDDFHKHKLVYNKVN</sequence>
<comment type="caution">
    <text evidence="1">The sequence shown here is derived from an EMBL/GenBank/DDBJ whole genome shotgun (WGS) entry which is preliminary data.</text>
</comment>
<dbReference type="EMBL" id="SMGI01000003">
    <property type="protein sequence ID" value="TCK66697.1"/>
    <property type="molecule type" value="Genomic_DNA"/>
</dbReference>
<evidence type="ECO:0008006" key="3">
    <source>
        <dbReference type="Google" id="ProtNLM"/>
    </source>
</evidence>
<accession>A0A4R1KQB7</accession>
<gene>
    <name evidence="1" type="ORF">DFQ05_1971</name>
</gene>
<keyword evidence="2" id="KW-1185">Reference proteome</keyword>
<dbReference type="AlphaFoldDB" id="A0A4R1KQB7"/>
<protein>
    <recommendedName>
        <fullName evidence="3">Lipocalin-like protein</fullName>
    </recommendedName>
</protein>
<proteinExistence type="predicted"/>
<evidence type="ECO:0000313" key="1">
    <source>
        <dbReference type="EMBL" id="TCK66697.1"/>
    </source>
</evidence>
<evidence type="ECO:0000313" key="2">
    <source>
        <dbReference type="Proteomes" id="UP000295714"/>
    </source>
</evidence>
<organism evidence="1 2">
    <name type="scientific">Winogradskyella wandonensis</name>
    <dbReference type="NCBI Taxonomy" id="1442586"/>
    <lineage>
        <taxon>Bacteria</taxon>
        <taxon>Pseudomonadati</taxon>
        <taxon>Bacteroidota</taxon>
        <taxon>Flavobacteriia</taxon>
        <taxon>Flavobacteriales</taxon>
        <taxon>Flavobacteriaceae</taxon>
        <taxon>Winogradskyella</taxon>
    </lineage>
</organism>
<reference evidence="1 2" key="1">
    <citation type="journal article" date="2015" name="Stand. Genomic Sci.">
        <title>Genomic Encyclopedia of Bacterial and Archaeal Type Strains, Phase III: the genomes of soil and plant-associated and newly described type strains.</title>
        <authorList>
            <person name="Whitman W.B."/>
            <person name="Woyke T."/>
            <person name="Klenk H.P."/>
            <person name="Zhou Y."/>
            <person name="Lilburn T.G."/>
            <person name="Beck B.J."/>
            <person name="De Vos P."/>
            <person name="Vandamme P."/>
            <person name="Eisen J.A."/>
            <person name="Garrity G."/>
            <person name="Hugenholtz P."/>
            <person name="Kyrpides N.C."/>
        </authorList>
    </citation>
    <scope>NUCLEOTIDE SEQUENCE [LARGE SCALE GENOMIC DNA]</scope>
    <source>
        <strain evidence="1 2">CECT 8445</strain>
    </source>
</reference>
<dbReference type="Proteomes" id="UP000295714">
    <property type="component" value="Unassembled WGS sequence"/>
</dbReference>